<dbReference type="PANTHER" id="PTHR30026">
    <property type="entry name" value="OUTER MEMBRANE PROTEIN TOLC"/>
    <property type="match status" value="1"/>
</dbReference>
<feature type="chain" id="PRO_5014530768" evidence="8">
    <location>
        <begin position="19"/>
        <end position="434"/>
    </location>
</feature>
<keyword evidence="4" id="KW-1134">Transmembrane beta strand</keyword>
<dbReference type="PATRIC" id="fig|818.29.peg.4027"/>
<evidence type="ECO:0000313" key="11">
    <source>
        <dbReference type="Proteomes" id="UP000095576"/>
    </source>
</evidence>
<comment type="similarity">
    <text evidence="2">Belongs to the outer membrane factor (OMF) (TC 1.B.17) family.</text>
</comment>
<dbReference type="Proteomes" id="UP000095576">
    <property type="component" value="Unassembled WGS sequence"/>
</dbReference>
<dbReference type="GO" id="GO:1990281">
    <property type="term" value="C:efflux pump complex"/>
    <property type="evidence" value="ECO:0007669"/>
    <property type="project" value="TreeGrafter"/>
</dbReference>
<evidence type="ECO:0000256" key="2">
    <source>
        <dbReference type="ARBA" id="ARBA00007613"/>
    </source>
</evidence>
<dbReference type="InterPro" id="IPR051906">
    <property type="entry name" value="TolC-like"/>
</dbReference>
<name>A0A139JZX8_BACT4</name>
<keyword evidence="6" id="KW-0472">Membrane</keyword>
<proteinExistence type="inferred from homology"/>
<evidence type="ECO:0000313" key="10">
    <source>
        <dbReference type="EMBL" id="UYU92541.1"/>
    </source>
</evidence>
<dbReference type="SUPFAM" id="SSF56954">
    <property type="entry name" value="Outer membrane efflux proteins (OEP)"/>
    <property type="match status" value="1"/>
</dbReference>
<evidence type="ECO:0000313" key="9">
    <source>
        <dbReference type="EMBL" id="CUP29259.1"/>
    </source>
</evidence>
<dbReference type="GO" id="GO:0009279">
    <property type="term" value="C:cell outer membrane"/>
    <property type="evidence" value="ECO:0007669"/>
    <property type="project" value="UniProtKB-SubCell"/>
</dbReference>
<dbReference type="GO" id="GO:0015562">
    <property type="term" value="F:efflux transmembrane transporter activity"/>
    <property type="evidence" value="ECO:0007669"/>
    <property type="project" value="InterPro"/>
</dbReference>
<organism evidence="9 11">
    <name type="scientific">Bacteroides thetaiotaomicron</name>
    <dbReference type="NCBI Taxonomy" id="818"/>
    <lineage>
        <taxon>Bacteria</taxon>
        <taxon>Pseudomonadati</taxon>
        <taxon>Bacteroidota</taxon>
        <taxon>Bacteroidia</taxon>
        <taxon>Bacteroidales</taxon>
        <taxon>Bacteroidaceae</taxon>
        <taxon>Bacteroides</taxon>
    </lineage>
</organism>
<gene>
    <name evidence="9" type="ORF">ERS852511_01705</name>
    <name evidence="10" type="ORF">KQP74_07890</name>
</gene>
<dbReference type="RefSeq" id="WP_055299374.1">
    <property type="nucleotide sequence ID" value="NZ_CABJDH010000012.1"/>
</dbReference>
<reference evidence="9 11" key="1">
    <citation type="submission" date="2015-09" db="EMBL/GenBank/DDBJ databases">
        <authorList>
            <consortium name="Pathogen Informatics"/>
        </authorList>
    </citation>
    <scope>NUCLEOTIDE SEQUENCE [LARGE SCALE GENOMIC DNA]</scope>
    <source>
        <strain evidence="9 11">2789STDY5834899</strain>
    </source>
</reference>
<dbReference type="Proteomes" id="UP001162960">
    <property type="component" value="Chromosome"/>
</dbReference>
<comment type="subcellular location">
    <subcellularLocation>
        <location evidence="1">Cell outer membrane</location>
    </subcellularLocation>
</comment>
<evidence type="ECO:0000256" key="6">
    <source>
        <dbReference type="ARBA" id="ARBA00023136"/>
    </source>
</evidence>
<dbReference type="Pfam" id="PF02321">
    <property type="entry name" value="OEP"/>
    <property type="match status" value="1"/>
</dbReference>
<evidence type="ECO:0000256" key="5">
    <source>
        <dbReference type="ARBA" id="ARBA00022692"/>
    </source>
</evidence>
<sequence length="434" mass="50233">MKNLFFLSLFLLPHFVQAQSGMTLDECIRLAWKQNPSVRNSVIDIKEARADYMAAVGAFLPRAAVNAETGKRFGRSIDPDTNGYTNETFEEGTVGLDMTLSLFEGFSRIHQVRFRKMNKERSEWALKNKQNELAYQVTDAYYKLILERKLLNLALEQSRLSERYLKQTEAFVELGLKSASDLQEVKARREGDIYRYKSRENTCRLALLHLEQLMNFQPGDTLVIQDTIVEANQLPLLSVPSTETLYTQSLEILPVMRMIDLKRKAARKEYAMAGGTFSPSVYARFTVGSNFYNTVFSARQLRDNIGKYVGIGISFPLLSGLERLTHQRKQKLNLYRLKNEEELEKQQLYTDIEQTLLSLHAGFSEHQQALQQLEAEALVLKESERKWEEGLISVFQLMEARNRFISAKAELVRVRLQVEMMRKLEKYYREGTFL</sequence>
<evidence type="ECO:0000256" key="3">
    <source>
        <dbReference type="ARBA" id="ARBA00022448"/>
    </source>
</evidence>
<protein>
    <submittedName>
        <fullName evidence="9">Outer membrane efflux protein</fullName>
    </submittedName>
    <submittedName>
        <fullName evidence="10">TolC family protein</fullName>
    </submittedName>
</protein>
<dbReference type="PANTHER" id="PTHR30026:SF20">
    <property type="entry name" value="OUTER MEMBRANE PROTEIN TOLC"/>
    <property type="match status" value="1"/>
</dbReference>
<feature type="signal peptide" evidence="8">
    <location>
        <begin position="1"/>
        <end position="18"/>
    </location>
</feature>
<evidence type="ECO:0000256" key="8">
    <source>
        <dbReference type="SAM" id="SignalP"/>
    </source>
</evidence>
<dbReference type="GO" id="GO:0015288">
    <property type="term" value="F:porin activity"/>
    <property type="evidence" value="ECO:0007669"/>
    <property type="project" value="TreeGrafter"/>
</dbReference>
<dbReference type="EMBL" id="CP083685">
    <property type="protein sequence ID" value="UYU92541.1"/>
    <property type="molecule type" value="Genomic_DNA"/>
</dbReference>
<keyword evidence="5" id="KW-0812">Transmembrane</keyword>
<evidence type="ECO:0000256" key="7">
    <source>
        <dbReference type="ARBA" id="ARBA00023237"/>
    </source>
</evidence>
<reference evidence="10" key="2">
    <citation type="submission" date="2021-06" db="EMBL/GenBank/DDBJ databases">
        <title>Interrogation of the integrated mobile genetic elements in gut-associated Bacteroides with a consensus prediction approach.</title>
        <authorList>
            <person name="Campbell D.E."/>
            <person name="Leigh J.R."/>
            <person name="Kim T."/>
            <person name="England W."/>
            <person name="Whitaker R.J."/>
            <person name="Degnan P.H."/>
        </authorList>
    </citation>
    <scope>NUCLEOTIDE SEQUENCE</scope>
    <source>
        <strain evidence="10">VPI-3443</strain>
    </source>
</reference>
<evidence type="ECO:0000256" key="4">
    <source>
        <dbReference type="ARBA" id="ARBA00022452"/>
    </source>
</evidence>
<keyword evidence="8" id="KW-0732">Signal</keyword>
<accession>A0A139JZX8</accession>
<dbReference type="EMBL" id="CZAP01000004">
    <property type="protein sequence ID" value="CUP29259.1"/>
    <property type="molecule type" value="Genomic_DNA"/>
</dbReference>
<dbReference type="AlphaFoldDB" id="A0A139JZX8"/>
<dbReference type="InterPro" id="IPR003423">
    <property type="entry name" value="OMP_efflux"/>
</dbReference>
<keyword evidence="7" id="KW-0998">Cell outer membrane</keyword>
<dbReference type="FunFam" id="1.20.1600.10:FF:000049">
    <property type="entry name" value="Putative outer membrane efflux protein"/>
    <property type="match status" value="1"/>
</dbReference>
<evidence type="ECO:0000256" key="1">
    <source>
        <dbReference type="ARBA" id="ARBA00004442"/>
    </source>
</evidence>
<keyword evidence="3" id="KW-0813">Transport</keyword>
<dbReference type="Gene3D" id="1.20.1600.10">
    <property type="entry name" value="Outer membrane efflux proteins (OEP)"/>
    <property type="match status" value="1"/>
</dbReference>